<evidence type="ECO:0000313" key="2">
    <source>
        <dbReference type="EMBL" id="GMI39199.1"/>
    </source>
</evidence>
<dbReference type="EMBL" id="BRYB01000862">
    <property type="protein sequence ID" value="GMI39199.1"/>
    <property type="molecule type" value="Genomic_DNA"/>
</dbReference>
<organism evidence="2 3">
    <name type="scientific">Tetraparma gracilis</name>
    <dbReference type="NCBI Taxonomy" id="2962635"/>
    <lineage>
        <taxon>Eukaryota</taxon>
        <taxon>Sar</taxon>
        <taxon>Stramenopiles</taxon>
        <taxon>Ochrophyta</taxon>
        <taxon>Bolidophyceae</taxon>
        <taxon>Parmales</taxon>
        <taxon>Triparmaceae</taxon>
        <taxon>Tetraparma</taxon>
    </lineage>
</organism>
<protein>
    <submittedName>
        <fullName evidence="2">Uncharacterized protein</fullName>
    </submittedName>
</protein>
<reference evidence="2 3" key="1">
    <citation type="journal article" date="2023" name="Commun. Biol.">
        <title>Genome analysis of Parmales, the sister group of diatoms, reveals the evolutionary specialization of diatoms from phago-mixotrophs to photoautotrophs.</title>
        <authorList>
            <person name="Ban H."/>
            <person name="Sato S."/>
            <person name="Yoshikawa S."/>
            <person name="Yamada K."/>
            <person name="Nakamura Y."/>
            <person name="Ichinomiya M."/>
            <person name="Sato N."/>
            <person name="Blanc-Mathieu R."/>
            <person name="Endo H."/>
            <person name="Kuwata A."/>
            <person name="Ogata H."/>
        </authorList>
    </citation>
    <scope>NUCLEOTIDE SEQUENCE [LARGE SCALE GENOMIC DNA]</scope>
</reference>
<feature type="compositionally biased region" description="Acidic residues" evidence="1">
    <location>
        <begin position="699"/>
        <end position="712"/>
    </location>
</feature>
<keyword evidence="3" id="KW-1185">Reference proteome</keyword>
<comment type="caution">
    <text evidence="2">The sequence shown here is derived from an EMBL/GenBank/DDBJ whole genome shotgun (WGS) entry which is preliminary data.</text>
</comment>
<gene>
    <name evidence="2" type="ORF">TeGR_g2992</name>
</gene>
<feature type="compositionally biased region" description="Basic and acidic residues" evidence="1">
    <location>
        <begin position="594"/>
        <end position="614"/>
    </location>
</feature>
<accession>A0ABQ6N446</accession>
<feature type="compositionally biased region" description="Acidic residues" evidence="1">
    <location>
        <begin position="654"/>
        <end position="668"/>
    </location>
</feature>
<name>A0ABQ6N446_9STRA</name>
<dbReference type="Proteomes" id="UP001165060">
    <property type="component" value="Unassembled WGS sequence"/>
</dbReference>
<feature type="non-terminal residue" evidence="2">
    <location>
        <position position="1"/>
    </location>
</feature>
<evidence type="ECO:0000313" key="3">
    <source>
        <dbReference type="Proteomes" id="UP001165060"/>
    </source>
</evidence>
<feature type="region of interest" description="Disordered" evidence="1">
    <location>
        <begin position="590"/>
        <end position="718"/>
    </location>
</feature>
<sequence>AYLSFISPLLSPYARSDPSLPITVQKLLHSPSPLPGQILLSLALPSLPSAASMALASGPNFLDPGAGEAALVRVVGGEAALREAAVVARDPAGGGVSFLLTALAARSSDPPAAAAFLGAALRHFLTDSKSLPPSYSSPSFALATLPAAFYAPGGHREPTSDKDVLNTFTGSEVANADPGDAGPAGLKLARSECLLAAAACAALASKYGRAEFLCGEVDHRQKARALSLLCGLPAPPEPEAPAAGWEEVWGAALEGTSYHAAELLEHALNNFLRPPAPVAIEDFVSPPPPLIPPRLVPLLSRTVSLLGATPPPSSKATGYALRLLTMAFSAPSPPLRAAIAGAAESLGGPPGCSTAVLLESYFKRAARAAEASEDLAVATSACLNLAAAAAGTSKLHAVHALVRKVLGRIYTYDADSYVGPKWEEERRIWTLMVGEGDAPVYEKWQSRTLRAAGDGAPAVGRCVAELGGELLGGGGCRLMRLLLQLLVGCAGDVGGDDFRGGALEMLVGALGGRAVQINNEVTADSFYSALLALLTTSAALTEIGRGAPGPPGAGLFAALDLFESALKWGVENRGGEKAAREAVARSAETMIKAGGKEKAKAKEKAKPKGKDKENKKRKQKAAAEGEGGGGAGGAQEATVNVMTVKRKKRTIVADSDDDEEEEREEEGDASPPTSKAAAQERPGDWEQVDEQVLQGQSDREDDDEDEDSDDAFGVEGTF</sequence>
<proteinExistence type="predicted"/>
<evidence type="ECO:0000256" key="1">
    <source>
        <dbReference type="SAM" id="MobiDB-lite"/>
    </source>
</evidence>